<gene>
    <name evidence="1" type="ORF">SAMN04487949_0887</name>
</gene>
<name>A0A1G9QL81_9EURY</name>
<proteinExistence type="predicted"/>
<dbReference type="RefSeq" id="WP_280140437.1">
    <property type="nucleotide sequence ID" value="NZ_FNHL01000001.1"/>
</dbReference>
<dbReference type="EMBL" id="FNHL01000001">
    <property type="protein sequence ID" value="SDM11055.1"/>
    <property type="molecule type" value="Genomic_DNA"/>
</dbReference>
<evidence type="ECO:0000313" key="2">
    <source>
        <dbReference type="Proteomes" id="UP000199451"/>
    </source>
</evidence>
<dbReference type="AlphaFoldDB" id="A0A1G9QL81"/>
<accession>A0A1G9QL81</accession>
<evidence type="ECO:0000313" key="1">
    <source>
        <dbReference type="EMBL" id="SDM11055.1"/>
    </source>
</evidence>
<dbReference type="STRING" id="660521.SAMN04487949_0887"/>
<reference evidence="2" key="1">
    <citation type="submission" date="2016-10" db="EMBL/GenBank/DDBJ databases">
        <authorList>
            <person name="Varghese N."/>
            <person name="Submissions S."/>
        </authorList>
    </citation>
    <scope>NUCLEOTIDE SEQUENCE [LARGE SCALE GENOMIC DNA]</scope>
    <source>
        <strain evidence="2">CGMCC 1.10119</strain>
    </source>
</reference>
<protein>
    <submittedName>
        <fullName evidence="1">Uncharacterized protein</fullName>
    </submittedName>
</protein>
<dbReference type="Proteomes" id="UP000199451">
    <property type="component" value="Unassembled WGS sequence"/>
</dbReference>
<sequence>MRVGCAVAVGDGSLDVDEGVGGAVREGEKLPHEASEKPNWF</sequence>
<keyword evidence="2" id="KW-1185">Reference proteome</keyword>
<organism evidence="1 2">
    <name type="scientific">Halogranum gelatinilyticum</name>
    <dbReference type="NCBI Taxonomy" id="660521"/>
    <lineage>
        <taxon>Archaea</taxon>
        <taxon>Methanobacteriati</taxon>
        <taxon>Methanobacteriota</taxon>
        <taxon>Stenosarchaea group</taxon>
        <taxon>Halobacteria</taxon>
        <taxon>Halobacteriales</taxon>
        <taxon>Haloferacaceae</taxon>
    </lineage>
</organism>